<protein>
    <submittedName>
        <fullName evidence="4">Expansin</fullName>
    </submittedName>
</protein>
<dbReference type="PANTHER" id="PTHR31836">
    <property type="match status" value="1"/>
</dbReference>
<evidence type="ECO:0000256" key="2">
    <source>
        <dbReference type="SAM" id="SignalP"/>
    </source>
</evidence>
<name>T1UQ63_9BASI</name>
<organism evidence="4">
    <name type="scientific">Hemileia vastatrix</name>
    <dbReference type="NCBI Taxonomy" id="203904"/>
    <lineage>
        <taxon>Eukaryota</taxon>
        <taxon>Fungi</taxon>
        <taxon>Dikarya</taxon>
        <taxon>Basidiomycota</taxon>
        <taxon>Pucciniomycotina</taxon>
        <taxon>Pucciniomycetes</taxon>
        <taxon>Pucciniales</taxon>
        <taxon>Zaghouaniaceae</taxon>
        <taxon>Hemileia</taxon>
    </lineage>
</organism>
<dbReference type="PANTHER" id="PTHR31836:SF28">
    <property type="entry name" value="SRCR DOMAIN-CONTAINING PROTEIN-RELATED"/>
    <property type="match status" value="1"/>
</dbReference>
<evidence type="ECO:0000259" key="3">
    <source>
        <dbReference type="Pfam" id="PF03330"/>
    </source>
</evidence>
<feature type="domain" description="RlpA-like protein double-psi beta-barrel" evidence="3">
    <location>
        <begin position="36"/>
        <end position="122"/>
    </location>
</feature>
<dbReference type="AlphaFoldDB" id="T1UQ63"/>
<accession>T1UQ63</accession>
<reference evidence="4" key="1">
    <citation type="submission" date="2013-04" db="EMBL/GenBank/DDBJ databases">
        <title>Genome annotation of the coffee rust (Hemileia vastatrix) contributes to the gene repertoire catalogue of the Pucciniales.</title>
        <authorList>
            <person name="Cristancho M.M."/>
            <person name="Botero D.O."/>
            <person name="Giraldo W.G."/>
            <person name="Tabima J.F."/>
            <person name="Riano-Pachon D.M."/>
            <person name="Escobar C."/>
            <person name="Rozo Y.I."/>
            <person name="Rivera L.F."/>
            <person name="Restrepo S."/>
            <person name="Gaitan A.L."/>
        </authorList>
    </citation>
    <scope>NUCLEOTIDE SEQUENCE</scope>
</reference>
<dbReference type="EMBL" id="KF018014">
    <property type="protein sequence ID" value="AGT80107.1"/>
    <property type="molecule type" value="Genomic_DNA"/>
</dbReference>
<dbReference type="Pfam" id="PF03330">
    <property type="entry name" value="DPBB_1"/>
    <property type="match status" value="1"/>
</dbReference>
<dbReference type="Gene3D" id="2.40.40.10">
    <property type="entry name" value="RlpA-like domain"/>
    <property type="match status" value="1"/>
</dbReference>
<dbReference type="InterPro" id="IPR051477">
    <property type="entry name" value="Expansin_CellWall"/>
</dbReference>
<dbReference type="VEuPathDB" id="FungiDB:HVAS_10034540"/>
<feature type="chain" id="PRO_5004595219" evidence="2">
    <location>
        <begin position="24"/>
        <end position="123"/>
    </location>
</feature>
<evidence type="ECO:0000256" key="1">
    <source>
        <dbReference type="ARBA" id="ARBA00022729"/>
    </source>
</evidence>
<dbReference type="SUPFAM" id="SSF50685">
    <property type="entry name" value="Barwin-like endoglucanases"/>
    <property type="match status" value="1"/>
</dbReference>
<dbReference type="CDD" id="cd22191">
    <property type="entry name" value="DPBB_RlpA_EXP_N-like"/>
    <property type="match status" value="1"/>
</dbReference>
<dbReference type="InterPro" id="IPR009009">
    <property type="entry name" value="RlpA-like_DPBB"/>
</dbReference>
<feature type="signal peptide" evidence="2">
    <location>
        <begin position="1"/>
        <end position="23"/>
    </location>
</feature>
<evidence type="ECO:0000313" key="4">
    <source>
        <dbReference type="EMBL" id="AGT80107.1"/>
    </source>
</evidence>
<dbReference type="InterPro" id="IPR036908">
    <property type="entry name" value="RlpA-like_sf"/>
</dbReference>
<proteinExistence type="predicted"/>
<feature type="non-terminal residue" evidence="4">
    <location>
        <position position="123"/>
    </location>
</feature>
<keyword evidence="1 2" id="KW-0732">Signal</keyword>
<sequence>MYSFKVTISISLLLSFLLNAFHARPLKGDLHSRDFSGKATWYNTGLGACGQTDNDNESIVALSYTQYGSGSNCGKKIIIKNPENGNSVTAKVVDKCPGCEYGSLDLSPAAFKNLGKLDTGVLK</sequence>